<dbReference type="CDD" id="cd00854">
    <property type="entry name" value="NagA"/>
    <property type="match status" value="1"/>
</dbReference>
<dbReference type="KEGG" id="dsc:ABOD76_10735"/>
<evidence type="ECO:0000256" key="5">
    <source>
        <dbReference type="PIRNR" id="PIRNR038994"/>
    </source>
</evidence>
<dbReference type="PANTHER" id="PTHR11113:SF14">
    <property type="entry name" value="N-ACETYLGLUCOSAMINE-6-PHOSPHATE DEACETYLASE"/>
    <property type="match status" value="1"/>
</dbReference>
<dbReference type="RefSeq" id="WP_350244836.1">
    <property type="nucleotide sequence ID" value="NZ_CP158299.1"/>
</dbReference>
<comment type="cofactor">
    <cofactor evidence="8">
        <name>a divalent metal cation</name>
        <dbReference type="ChEBI" id="CHEBI:60240"/>
    </cofactor>
    <text evidence="8">Binds 1 divalent metal cation per subunit.</text>
</comment>
<keyword evidence="4 5" id="KW-0119">Carbohydrate metabolism</keyword>
<dbReference type="GO" id="GO:0046872">
    <property type="term" value="F:metal ion binding"/>
    <property type="evidence" value="ECO:0007669"/>
    <property type="project" value="UniProtKB-KW"/>
</dbReference>
<feature type="binding site" evidence="7">
    <location>
        <position position="243"/>
    </location>
    <ligand>
        <name>substrate</name>
    </ligand>
</feature>
<evidence type="ECO:0000256" key="2">
    <source>
        <dbReference type="ARBA" id="ARBA00022723"/>
    </source>
</evidence>
<reference evidence="10" key="1">
    <citation type="submission" date="2024-06" db="EMBL/GenBank/DDBJ databases">
        <title>Draft Genome Sequence of Deinococcus sonorensis Type Strain KR-87, a Biofilm Producing Representative of the Genus Deinococcus.</title>
        <authorList>
            <person name="Boren L.S."/>
            <person name="Grosso R.A."/>
            <person name="Hugenberg-Cox A.N."/>
            <person name="Hill J.T.E."/>
            <person name="Albert C.M."/>
            <person name="Tuohy J.M."/>
        </authorList>
    </citation>
    <scope>NUCLEOTIDE SEQUENCE</scope>
    <source>
        <strain evidence="10">KR-87</strain>
    </source>
</reference>
<evidence type="ECO:0000256" key="3">
    <source>
        <dbReference type="ARBA" id="ARBA00022801"/>
    </source>
</evidence>
<comment type="similarity">
    <text evidence="1 5">Belongs to the metallo-dependent hydrolases superfamily. NagA family.</text>
</comment>
<dbReference type="PIRSF" id="PIRSF038994">
    <property type="entry name" value="NagA"/>
    <property type="match status" value="1"/>
</dbReference>
<evidence type="ECO:0000256" key="6">
    <source>
        <dbReference type="PIRSR" id="PIRSR038994-1"/>
    </source>
</evidence>
<evidence type="ECO:0000313" key="10">
    <source>
        <dbReference type="EMBL" id="XBV86758.1"/>
    </source>
</evidence>
<feature type="binding site" evidence="7">
    <location>
        <begin position="298"/>
        <end position="300"/>
    </location>
    <ligand>
        <name>substrate</name>
    </ligand>
</feature>
<dbReference type="Gene3D" id="2.30.40.10">
    <property type="entry name" value="Urease, subunit C, domain 1"/>
    <property type="match status" value="1"/>
</dbReference>
<evidence type="ECO:0000256" key="7">
    <source>
        <dbReference type="PIRSR" id="PIRSR038994-2"/>
    </source>
</evidence>
<evidence type="ECO:0000256" key="8">
    <source>
        <dbReference type="PIRSR" id="PIRSR038994-3"/>
    </source>
</evidence>
<evidence type="ECO:0000259" key="9">
    <source>
        <dbReference type="Pfam" id="PF01979"/>
    </source>
</evidence>
<evidence type="ECO:0000256" key="4">
    <source>
        <dbReference type="ARBA" id="ARBA00023277"/>
    </source>
</evidence>
<feature type="binding site" evidence="8">
    <location>
        <position position="119"/>
    </location>
    <ligand>
        <name>Zn(2+)</name>
        <dbReference type="ChEBI" id="CHEBI:29105"/>
    </ligand>
</feature>
<dbReference type="SUPFAM" id="SSF51338">
    <property type="entry name" value="Composite domain of metallo-dependent hydrolases"/>
    <property type="match status" value="1"/>
</dbReference>
<dbReference type="InterPro" id="IPR011059">
    <property type="entry name" value="Metal-dep_hydrolase_composite"/>
</dbReference>
<evidence type="ECO:0000256" key="1">
    <source>
        <dbReference type="ARBA" id="ARBA00010716"/>
    </source>
</evidence>
<dbReference type="InterPro" id="IPR032466">
    <property type="entry name" value="Metal_Hydrolase"/>
</dbReference>
<dbReference type="Pfam" id="PF01979">
    <property type="entry name" value="Amidohydro_1"/>
    <property type="match status" value="1"/>
</dbReference>
<feature type="active site" description="Proton donor/acceptor" evidence="6">
    <location>
        <position position="265"/>
    </location>
</feature>
<feature type="binding site" evidence="8">
    <location>
        <position position="182"/>
    </location>
    <ligand>
        <name>Zn(2+)</name>
        <dbReference type="ChEBI" id="CHEBI:29105"/>
    </ligand>
</feature>
<protein>
    <submittedName>
        <fullName evidence="10">N-acetylglucosamine-6-phosphate deacetylase</fullName>
        <ecNumber evidence="10">3.5.1.25</ecNumber>
    </submittedName>
</protein>
<proteinExistence type="inferred from homology"/>
<dbReference type="Gene3D" id="3.20.20.140">
    <property type="entry name" value="Metal-dependent hydrolases"/>
    <property type="match status" value="1"/>
</dbReference>
<dbReference type="GO" id="GO:0006046">
    <property type="term" value="P:N-acetylglucosamine catabolic process"/>
    <property type="evidence" value="ECO:0007669"/>
    <property type="project" value="TreeGrafter"/>
</dbReference>
<dbReference type="InterPro" id="IPR003764">
    <property type="entry name" value="GlcNAc_6-P_deAcase"/>
</dbReference>
<dbReference type="PANTHER" id="PTHR11113">
    <property type="entry name" value="N-ACETYLGLUCOSAMINE-6-PHOSPHATE DEACETYLASE"/>
    <property type="match status" value="1"/>
</dbReference>
<feature type="domain" description="Amidohydrolase-related" evidence="9">
    <location>
        <begin position="40"/>
        <end position="369"/>
    </location>
</feature>
<dbReference type="EMBL" id="CP158299">
    <property type="protein sequence ID" value="XBV86758.1"/>
    <property type="molecule type" value="Genomic_DNA"/>
</dbReference>
<dbReference type="EC" id="3.5.1.25" evidence="10"/>
<dbReference type="InterPro" id="IPR006680">
    <property type="entry name" value="Amidohydro-rel"/>
</dbReference>
<keyword evidence="3 5" id="KW-0378">Hydrolase</keyword>
<dbReference type="SUPFAM" id="SSF51556">
    <property type="entry name" value="Metallo-dependent hydrolases"/>
    <property type="match status" value="1"/>
</dbReference>
<accession>A0AAU7UFR0</accession>
<name>A0AAU7UFR0_9DEIO</name>
<dbReference type="GO" id="GO:0008448">
    <property type="term" value="F:N-acetylglucosamine-6-phosphate deacetylase activity"/>
    <property type="evidence" value="ECO:0007669"/>
    <property type="project" value="UniProtKB-EC"/>
</dbReference>
<keyword evidence="2 8" id="KW-0479">Metal-binding</keyword>
<feature type="binding site" evidence="7">
    <location>
        <position position="130"/>
    </location>
    <ligand>
        <name>substrate</name>
    </ligand>
</feature>
<feature type="binding site" evidence="8">
    <location>
        <position position="208"/>
    </location>
    <ligand>
        <name>Zn(2+)</name>
        <dbReference type="ChEBI" id="CHEBI:29105"/>
    </ligand>
</feature>
<feature type="binding site" evidence="7">
    <location>
        <position position="219"/>
    </location>
    <ligand>
        <name>substrate</name>
    </ligand>
</feature>
<sequence>MTELSGQLPTPDGLQGVRLRFGARLEAVEPDPGAPTDRLLLPGFIDTHVHGGGGGDTMDGPEGVRTLARLHARHGTTTLLPTTMTAPWPEVLAALRGVEQVMQAGGVPGGADVPGAHLEGPFISPQRLGAQPPHTLDPTPERLAEVLALDVVRAVTLAPELPSALEAARAFVEAGVRVGLGHTAGRYEDAWEVLDAVQQWDGRSSATHTYNAMGGLQGREPGPLGAVLSHPAPFLELILDTFHLHPGAVRLALQAAPERVILISDAMRAAGLGDGDSELGGQPVTVRDQRATLPNGTLAGSVLTLDLALRHAASMGLPLHQVSRLLSAQPARSLGLTDRGRLEPGLRADVVVLNSALEVQQVYVGGQLVPPA</sequence>
<feature type="binding site" evidence="7">
    <location>
        <begin position="211"/>
        <end position="212"/>
    </location>
    <ligand>
        <name>substrate</name>
    </ligand>
</feature>
<organism evidence="10">
    <name type="scientific">Deinococcus sonorensis KR-87</name>
    <dbReference type="NCBI Taxonomy" id="694439"/>
    <lineage>
        <taxon>Bacteria</taxon>
        <taxon>Thermotogati</taxon>
        <taxon>Deinococcota</taxon>
        <taxon>Deinococci</taxon>
        <taxon>Deinococcales</taxon>
        <taxon>Deinococcaceae</taxon>
        <taxon>Deinococcus</taxon>
    </lineage>
</organism>
<dbReference type="AlphaFoldDB" id="A0AAU7UFR0"/>
<gene>
    <name evidence="10" type="ORF">ABOD76_10735</name>
</gene>